<proteinExistence type="predicted"/>
<keyword evidence="3 9" id="KW-0349">Heme</keyword>
<evidence type="ECO:0000256" key="3">
    <source>
        <dbReference type="ARBA" id="ARBA00022617"/>
    </source>
</evidence>
<dbReference type="PIRSF" id="PIRSF000018">
    <property type="entry name" value="Mb_ADH_cyt_c"/>
    <property type="match status" value="1"/>
</dbReference>
<keyword evidence="4 9" id="KW-0479">Metal-binding</keyword>
<evidence type="ECO:0000256" key="6">
    <source>
        <dbReference type="ARBA" id="ARBA00022737"/>
    </source>
</evidence>
<reference evidence="14" key="1">
    <citation type="journal article" date="2019" name="Int. J. Syst. Evol. Microbiol.">
        <title>The Global Catalogue of Microorganisms (GCM) 10K type strain sequencing project: providing services to taxonomists for standard genome sequencing and annotation.</title>
        <authorList>
            <consortium name="The Broad Institute Genomics Platform"/>
            <consortium name="The Broad Institute Genome Sequencing Center for Infectious Disease"/>
            <person name="Wu L."/>
            <person name="Ma J."/>
        </authorList>
    </citation>
    <scope>NUCLEOTIDE SEQUENCE [LARGE SCALE GENOMIC DNA]</scope>
    <source>
        <strain evidence="14">CGMCC 4.1530</strain>
    </source>
</reference>
<dbReference type="Gene3D" id="1.10.760.10">
    <property type="entry name" value="Cytochrome c-like domain"/>
    <property type="match status" value="3"/>
</dbReference>
<evidence type="ECO:0000256" key="7">
    <source>
        <dbReference type="ARBA" id="ARBA00023004"/>
    </source>
</evidence>
<keyword evidence="2" id="KW-1003">Cell membrane</keyword>
<feature type="domain" description="Cytochrome c" evidence="12">
    <location>
        <begin position="312"/>
        <end position="395"/>
    </location>
</feature>
<gene>
    <name evidence="13" type="ORF">ACFP73_01515</name>
</gene>
<dbReference type="EMBL" id="JBHSUC010000001">
    <property type="protein sequence ID" value="MFC6360789.1"/>
    <property type="molecule type" value="Genomic_DNA"/>
</dbReference>
<dbReference type="InterPro" id="IPR009056">
    <property type="entry name" value="Cyt_c-like_dom"/>
</dbReference>
<dbReference type="RefSeq" id="WP_343877403.1">
    <property type="nucleotide sequence ID" value="NZ_BAAAFW010000059.1"/>
</dbReference>
<comment type="caution">
    <text evidence="13">The sequence shown here is derived from an EMBL/GenBank/DDBJ whole genome shotgun (WGS) entry which is preliminary data.</text>
</comment>
<dbReference type="InterPro" id="IPR036909">
    <property type="entry name" value="Cyt_c-like_dom_sf"/>
</dbReference>
<feature type="transmembrane region" description="Helical" evidence="10">
    <location>
        <begin position="425"/>
        <end position="443"/>
    </location>
</feature>
<dbReference type="Proteomes" id="UP001596215">
    <property type="component" value="Unassembled WGS sequence"/>
</dbReference>
<comment type="subcellular location">
    <subcellularLocation>
        <location evidence="1">Cell membrane</location>
    </subcellularLocation>
</comment>
<sequence>MKRLLSLSIAAALSGLVLTSTAFAEDSAGQRLVEKGQYLSVAGDCAACHTTDGGKPFAGGLAIATPIGKIISTNITPSKTDGIGDYSLADFEKAVRQGIRKDGARLYPAMPYTSYARITDQDMQALYAYFMQAVAPVDQKTRATDLPFPFNIRFSMAGWNLLFAGDKPYTEDSSQSAAWNRGAYLVQGLAHCSTCHTPRNALMAEKQGQALAGASLGTWFAPNITPDMHAGIGHWSASDLASYLSAGHSPTGSQAGGPMLEAINKSFSRLSASDINAIVTYIRATTPQPENAAPGRLPASPPRVSELALMNDSASPGAQLYSEHCATCHQLSGQGSRGLPALYGNAALQRPVADNAVMAILDGLTPDHGQAMPSFSSSMNDQQISTLVNYIFSTFGDREVQTSPQRVAVLRAGGAPSPLLSIARGGMIAAVVIVAGLIIAGVVRRSRRKKR</sequence>
<dbReference type="InterPro" id="IPR014353">
    <property type="entry name" value="Membr-bd_ADH_cyt_c"/>
</dbReference>
<evidence type="ECO:0000256" key="4">
    <source>
        <dbReference type="ARBA" id="ARBA00022723"/>
    </source>
</evidence>
<keyword evidence="6" id="KW-0677">Repeat</keyword>
<keyword evidence="5 11" id="KW-0732">Signal</keyword>
<organism evidence="13 14">
    <name type="scientific">Tatumella punctata</name>
    <dbReference type="NCBI Taxonomy" id="399969"/>
    <lineage>
        <taxon>Bacteria</taxon>
        <taxon>Pseudomonadati</taxon>
        <taxon>Pseudomonadota</taxon>
        <taxon>Gammaproteobacteria</taxon>
        <taxon>Enterobacterales</taxon>
        <taxon>Erwiniaceae</taxon>
        <taxon>Tatumella</taxon>
    </lineage>
</organism>
<evidence type="ECO:0000256" key="5">
    <source>
        <dbReference type="ARBA" id="ARBA00022729"/>
    </source>
</evidence>
<protein>
    <submittedName>
        <fullName evidence="13">Cytochrome c</fullName>
    </submittedName>
</protein>
<dbReference type="SUPFAM" id="SSF46626">
    <property type="entry name" value="Cytochrome c"/>
    <property type="match status" value="3"/>
</dbReference>
<keyword evidence="8 10" id="KW-0472">Membrane</keyword>
<evidence type="ECO:0000256" key="1">
    <source>
        <dbReference type="ARBA" id="ARBA00004236"/>
    </source>
</evidence>
<accession>A0ABW1VL47</accession>
<dbReference type="PROSITE" id="PS51007">
    <property type="entry name" value="CYTC"/>
    <property type="match status" value="3"/>
</dbReference>
<evidence type="ECO:0000256" key="11">
    <source>
        <dbReference type="SAM" id="SignalP"/>
    </source>
</evidence>
<evidence type="ECO:0000313" key="14">
    <source>
        <dbReference type="Proteomes" id="UP001596215"/>
    </source>
</evidence>
<evidence type="ECO:0000256" key="2">
    <source>
        <dbReference type="ARBA" id="ARBA00022475"/>
    </source>
</evidence>
<evidence type="ECO:0000256" key="9">
    <source>
        <dbReference type="PROSITE-ProRule" id="PRU00433"/>
    </source>
</evidence>
<name>A0ABW1VL47_9GAMM</name>
<feature type="domain" description="Cytochrome c" evidence="12">
    <location>
        <begin position="177"/>
        <end position="286"/>
    </location>
</feature>
<evidence type="ECO:0000256" key="8">
    <source>
        <dbReference type="ARBA" id="ARBA00023136"/>
    </source>
</evidence>
<feature type="signal peptide" evidence="11">
    <location>
        <begin position="1"/>
        <end position="24"/>
    </location>
</feature>
<dbReference type="PANTHER" id="PTHR35008:SF8">
    <property type="entry name" value="ALCOHOL DEHYDROGENASE CYTOCHROME C SUBUNIT"/>
    <property type="match status" value="1"/>
</dbReference>
<keyword evidence="10" id="KW-1133">Transmembrane helix</keyword>
<keyword evidence="10" id="KW-0812">Transmembrane</keyword>
<evidence type="ECO:0000313" key="13">
    <source>
        <dbReference type="EMBL" id="MFC6360789.1"/>
    </source>
</evidence>
<keyword evidence="14" id="KW-1185">Reference proteome</keyword>
<dbReference type="Pfam" id="PF00034">
    <property type="entry name" value="Cytochrom_C"/>
    <property type="match status" value="3"/>
</dbReference>
<evidence type="ECO:0000259" key="12">
    <source>
        <dbReference type="PROSITE" id="PS51007"/>
    </source>
</evidence>
<dbReference type="PANTHER" id="PTHR35008">
    <property type="entry name" value="BLL4482 PROTEIN-RELATED"/>
    <property type="match status" value="1"/>
</dbReference>
<feature type="chain" id="PRO_5045889486" evidence="11">
    <location>
        <begin position="25"/>
        <end position="451"/>
    </location>
</feature>
<feature type="domain" description="Cytochrome c" evidence="12">
    <location>
        <begin position="24"/>
        <end position="134"/>
    </location>
</feature>
<evidence type="ECO:0000256" key="10">
    <source>
        <dbReference type="SAM" id="Phobius"/>
    </source>
</evidence>
<dbReference type="InterPro" id="IPR051459">
    <property type="entry name" value="Cytochrome_c-type_DH"/>
</dbReference>
<keyword evidence="7 9" id="KW-0408">Iron</keyword>